<dbReference type="EMBL" id="JASCZI010211964">
    <property type="protein sequence ID" value="MED6197758.1"/>
    <property type="molecule type" value="Genomic_DNA"/>
</dbReference>
<dbReference type="Proteomes" id="UP001341840">
    <property type="component" value="Unassembled WGS sequence"/>
</dbReference>
<gene>
    <name evidence="1" type="ORF">PIB30_059635</name>
</gene>
<sequence length="68" mass="7720">MPLCRRWLLFLCSKRRRGDIEEDSVAVGFPSLTPASYSTTTNLLRCRCSLKPPFGFPFSPGRGKFYST</sequence>
<keyword evidence="2" id="KW-1185">Reference proteome</keyword>
<name>A0ABU6XLA6_9FABA</name>
<accession>A0ABU6XLA6</accession>
<reference evidence="1 2" key="1">
    <citation type="journal article" date="2023" name="Plants (Basel)">
        <title>Bridging the Gap: Combining Genomics and Transcriptomics Approaches to Understand Stylosanthes scabra, an Orphan Legume from the Brazilian Caatinga.</title>
        <authorList>
            <person name="Ferreira-Neto J.R.C."/>
            <person name="da Silva M.D."/>
            <person name="Binneck E."/>
            <person name="de Melo N.F."/>
            <person name="da Silva R.H."/>
            <person name="de Melo A.L.T.M."/>
            <person name="Pandolfi V."/>
            <person name="Bustamante F.O."/>
            <person name="Brasileiro-Vidal A.C."/>
            <person name="Benko-Iseppon A.M."/>
        </authorList>
    </citation>
    <scope>NUCLEOTIDE SEQUENCE [LARGE SCALE GENOMIC DNA]</scope>
    <source>
        <tissue evidence="1">Leaves</tissue>
    </source>
</reference>
<comment type="caution">
    <text evidence="1">The sequence shown here is derived from an EMBL/GenBank/DDBJ whole genome shotgun (WGS) entry which is preliminary data.</text>
</comment>
<organism evidence="1 2">
    <name type="scientific">Stylosanthes scabra</name>
    <dbReference type="NCBI Taxonomy" id="79078"/>
    <lineage>
        <taxon>Eukaryota</taxon>
        <taxon>Viridiplantae</taxon>
        <taxon>Streptophyta</taxon>
        <taxon>Embryophyta</taxon>
        <taxon>Tracheophyta</taxon>
        <taxon>Spermatophyta</taxon>
        <taxon>Magnoliopsida</taxon>
        <taxon>eudicotyledons</taxon>
        <taxon>Gunneridae</taxon>
        <taxon>Pentapetalae</taxon>
        <taxon>rosids</taxon>
        <taxon>fabids</taxon>
        <taxon>Fabales</taxon>
        <taxon>Fabaceae</taxon>
        <taxon>Papilionoideae</taxon>
        <taxon>50 kb inversion clade</taxon>
        <taxon>dalbergioids sensu lato</taxon>
        <taxon>Dalbergieae</taxon>
        <taxon>Pterocarpus clade</taxon>
        <taxon>Stylosanthes</taxon>
    </lineage>
</organism>
<evidence type="ECO:0000313" key="2">
    <source>
        <dbReference type="Proteomes" id="UP001341840"/>
    </source>
</evidence>
<evidence type="ECO:0000313" key="1">
    <source>
        <dbReference type="EMBL" id="MED6197758.1"/>
    </source>
</evidence>
<protein>
    <submittedName>
        <fullName evidence="1">Uncharacterized protein</fullName>
    </submittedName>
</protein>
<proteinExistence type="predicted"/>